<feature type="transmembrane region" description="Helical" evidence="1">
    <location>
        <begin position="21"/>
        <end position="38"/>
    </location>
</feature>
<organism evidence="2 3">
    <name type="scientific">Jiella pelagia</name>
    <dbReference type="NCBI Taxonomy" id="2986949"/>
    <lineage>
        <taxon>Bacteria</taxon>
        <taxon>Pseudomonadati</taxon>
        <taxon>Pseudomonadota</taxon>
        <taxon>Alphaproteobacteria</taxon>
        <taxon>Hyphomicrobiales</taxon>
        <taxon>Aurantimonadaceae</taxon>
        <taxon>Jiella</taxon>
    </lineage>
</organism>
<sequence length="154" mass="16840">MILFRLYDGIADHFPIRRMEWLMAVPAGLLSIGLTIQPDMFEVSPSFAILKAWANESTWAALCFALCCVRLLALTINGTFKRFKWSPAIRAAASLFGAFLWAEVTLGFVVSFLTGEGAFSAVAAWGTLSVAESMNVVQTWGDLKQSLRGEGKNA</sequence>
<evidence type="ECO:0008006" key="4">
    <source>
        <dbReference type="Google" id="ProtNLM"/>
    </source>
</evidence>
<gene>
    <name evidence="2" type="ORF">OH818_16835</name>
</gene>
<dbReference type="EMBL" id="CP114029">
    <property type="protein sequence ID" value="WAP67242.1"/>
    <property type="molecule type" value="Genomic_DNA"/>
</dbReference>
<keyword evidence="3" id="KW-1185">Reference proteome</keyword>
<evidence type="ECO:0000313" key="2">
    <source>
        <dbReference type="EMBL" id="WAP67242.1"/>
    </source>
</evidence>
<keyword evidence="1" id="KW-0472">Membrane</keyword>
<evidence type="ECO:0000256" key="1">
    <source>
        <dbReference type="SAM" id="Phobius"/>
    </source>
</evidence>
<name>A0ABY7BV67_9HYPH</name>
<feature type="transmembrane region" description="Helical" evidence="1">
    <location>
        <begin position="58"/>
        <end position="80"/>
    </location>
</feature>
<dbReference type="Proteomes" id="UP001164020">
    <property type="component" value="Chromosome"/>
</dbReference>
<dbReference type="RefSeq" id="WP_268879694.1">
    <property type="nucleotide sequence ID" value="NZ_CP114029.1"/>
</dbReference>
<feature type="transmembrane region" description="Helical" evidence="1">
    <location>
        <begin position="92"/>
        <end position="113"/>
    </location>
</feature>
<keyword evidence="1" id="KW-1133">Transmembrane helix</keyword>
<keyword evidence="1" id="KW-0812">Transmembrane</keyword>
<protein>
    <recommendedName>
        <fullName evidence="4">Holin</fullName>
    </recommendedName>
</protein>
<accession>A0ABY7BV67</accession>
<evidence type="ECO:0000313" key="3">
    <source>
        <dbReference type="Proteomes" id="UP001164020"/>
    </source>
</evidence>
<proteinExistence type="predicted"/>
<reference evidence="2" key="1">
    <citation type="submission" date="2022-12" db="EMBL/GenBank/DDBJ databases">
        <title>Jiella pelagia sp. nov., isolated from phosphonate enriched culture of Northwest Pacific surface seawater.</title>
        <authorList>
            <person name="Shin D.Y."/>
            <person name="Hwang C.Y."/>
        </authorList>
    </citation>
    <scope>NUCLEOTIDE SEQUENCE</scope>
    <source>
        <strain evidence="2">HL-NP1</strain>
    </source>
</reference>